<name>A0A7J6E531_CANSA</name>
<dbReference type="AlphaFoldDB" id="A0A7J6E531"/>
<dbReference type="InterPro" id="IPR052929">
    <property type="entry name" value="RNase_H-like_EbsB-rel"/>
</dbReference>
<evidence type="ECO:0008006" key="3">
    <source>
        <dbReference type="Google" id="ProtNLM"/>
    </source>
</evidence>
<proteinExistence type="predicted"/>
<dbReference type="EMBL" id="JAATIP010000293">
    <property type="protein sequence ID" value="KAF4353545.1"/>
    <property type="molecule type" value="Genomic_DNA"/>
</dbReference>
<organism evidence="1 2">
    <name type="scientific">Cannabis sativa</name>
    <name type="common">Hemp</name>
    <name type="synonym">Marijuana</name>
    <dbReference type="NCBI Taxonomy" id="3483"/>
    <lineage>
        <taxon>Eukaryota</taxon>
        <taxon>Viridiplantae</taxon>
        <taxon>Streptophyta</taxon>
        <taxon>Embryophyta</taxon>
        <taxon>Tracheophyta</taxon>
        <taxon>Spermatophyta</taxon>
        <taxon>Magnoliopsida</taxon>
        <taxon>eudicotyledons</taxon>
        <taxon>Gunneridae</taxon>
        <taxon>Pentapetalae</taxon>
        <taxon>rosids</taxon>
        <taxon>fabids</taxon>
        <taxon>Rosales</taxon>
        <taxon>Cannabaceae</taxon>
        <taxon>Cannabis</taxon>
    </lineage>
</organism>
<gene>
    <name evidence="1" type="ORF">F8388_024350</name>
</gene>
<evidence type="ECO:0000313" key="2">
    <source>
        <dbReference type="Proteomes" id="UP000525078"/>
    </source>
</evidence>
<comment type="caution">
    <text evidence="1">The sequence shown here is derived from an EMBL/GenBank/DDBJ whole genome shotgun (WGS) entry which is preliminary data.</text>
</comment>
<dbReference type="Proteomes" id="UP000525078">
    <property type="component" value="Unassembled WGS sequence"/>
</dbReference>
<dbReference type="PANTHER" id="PTHR47074">
    <property type="entry name" value="BNAC02G40300D PROTEIN"/>
    <property type="match status" value="1"/>
</dbReference>
<protein>
    <recommendedName>
        <fullName evidence="3">RNase H type-1 domain-containing protein</fullName>
    </recommendedName>
</protein>
<reference evidence="1 2" key="1">
    <citation type="journal article" date="2020" name="bioRxiv">
        <title>Sequence and annotation of 42 cannabis genomes reveals extensive copy number variation in cannabinoid synthesis and pathogen resistance genes.</title>
        <authorList>
            <person name="Mckernan K.J."/>
            <person name="Helbert Y."/>
            <person name="Kane L.T."/>
            <person name="Ebling H."/>
            <person name="Zhang L."/>
            <person name="Liu B."/>
            <person name="Eaton Z."/>
            <person name="Mclaughlin S."/>
            <person name="Kingan S."/>
            <person name="Baybayan P."/>
            <person name="Concepcion G."/>
            <person name="Jordan M."/>
            <person name="Riva A."/>
            <person name="Barbazuk W."/>
            <person name="Harkins T."/>
        </authorList>
    </citation>
    <scope>NUCLEOTIDE SEQUENCE [LARGE SCALE GENOMIC DNA]</scope>
    <source>
        <strain evidence="2">cv. Jamaican Lion 4</strain>
        <tissue evidence="1">Leaf</tissue>
    </source>
</reference>
<sequence length="233" mass="26977">MVGPPLPRQIKNIQSQFQAVQNNPQSSNPEILQCSQLQGDLDRLLYKEEAYWQQRSPIGILSNFRCSSRSMSPKLYNPSHSYSLLAKIVYIGPTPHMEHTRNQVLHHQPDQDASTLIQWTEEYLLQYQQHNERTTPLKSQDDRHPSLQWQPPPTGHLKLNVDTTQNIHQNKMGFQMIVRNHNTEVVAALAIPLKGIHQPLIMEAHALQLTLDWCQKYSLGMLIFAYFELPLDR</sequence>
<dbReference type="PANTHER" id="PTHR47074:SF48">
    <property type="entry name" value="POLYNUCLEOTIDYL TRANSFERASE, RIBONUCLEASE H-LIKE SUPERFAMILY PROTEIN"/>
    <property type="match status" value="1"/>
</dbReference>
<accession>A0A7J6E531</accession>
<evidence type="ECO:0000313" key="1">
    <source>
        <dbReference type="EMBL" id="KAF4353545.1"/>
    </source>
</evidence>